<dbReference type="InterPro" id="IPR009057">
    <property type="entry name" value="Homeodomain-like_sf"/>
</dbReference>
<evidence type="ECO:0000259" key="17">
    <source>
        <dbReference type="PROSITE" id="PS50071"/>
    </source>
</evidence>
<protein>
    <submittedName>
        <fullName evidence="19">Ceramide synthase 4a</fullName>
    </submittedName>
</protein>
<evidence type="ECO:0000313" key="19">
    <source>
        <dbReference type="Ensembl" id="ENSNMLP00000028713.1"/>
    </source>
</evidence>
<dbReference type="Ensembl" id="ENSNMLT00000032057.1">
    <property type="protein sequence ID" value="ENSNMLP00000028713.1"/>
    <property type="gene ID" value="ENSNMLG00000018215.1"/>
</dbReference>
<dbReference type="SMART" id="SM00724">
    <property type="entry name" value="TLC"/>
    <property type="match status" value="1"/>
</dbReference>
<feature type="DNA-binding region" description="Homeobox" evidence="12">
    <location>
        <begin position="74"/>
        <end position="130"/>
    </location>
</feature>
<feature type="domain" description="Homeobox" evidence="17">
    <location>
        <begin position="72"/>
        <end position="129"/>
    </location>
</feature>
<reference evidence="19" key="1">
    <citation type="submission" date="2025-08" db="UniProtKB">
        <authorList>
            <consortium name="Ensembl"/>
        </authorList>
    </citation>
    <scope>IDENTIFICATION</scope>
</reference>
<dbReference type="GO" id="GO:0050291">
    <property type="term" value="F:sphingosine N-acyltransferase activity"/>
    <property type="evidence" value="ECO:0007669"/>
    <property type="project" value="InterPro"/>
</dbReference>
<evidence type="ECO:0000259" key="18">
    <source>
        <dbReference type="PROSITE" id="PS50922"/>
    </source>
</evidence>
<keyword evidence="12 14" id="KW-0539">Nucleus</keyword>
<dbReference type="GO" id="GO:0005634">
    <property type="term" value="C:nucleus"/>
    <property type="evidence" value="ECO:0007669"/>
    <property type="project" value="UniProtKB-SubCell"/>
</dbReference>
<sequence>MEAVLNEWIWRHDLWLPPGIHWEDIQVDPEQGHVPRPRDLTYTVPLAFAFIACRYVFERVVAVRLSRLLGVRDRVRVRAYYNPKLEMYYKHNCQEPSQNDVLSLSTQCGLSQRKVETWFRRRRNQDRPNNTKKFCEATWRFLFYFVSFIAGLNSLVKTPWFWDQRECWRGYPNQPVSDAQYWYYTFEMGFYLSLLLCVSVDVKRKDFKEQVIHHVATIFLISFSYCANYVRVGTLVMLLHDSSDFFLESAKMFHYAGLTCICDTLFVIFAVVFLFSRLVVFPFRVVYTTLFMSMDFFKPFFGYYFFNALLLVLQALHIFWAYIILRMVYKFVFAGKVAKDDRSDEESEGDNEEELEDERDGENREQRKDSINSKLSSLANNCVLNNLTNQGNINSRLPKAR</sequence>
<keyword evidence="9" id="KW-0443">Lipid metabolism</keyword>
<dbReference type="Pfam" id="PF03798">
    <property type="entry name" value="TRAM_LAG1_CLN8"/>
    <property type="match status" value="1"/>
</dbReference>
<feature type="compositionally biased region" description="Acidic residues" evidence="15">
    <location>
        <begin position="343"/>
        <end position="360"/>
    </location>
</feature>
<evidence type="ECO:0000313" key="20">
    <source>
        <dbReference type="Proteomes" id="UP000694523"/>
    </source>
</evidence>
<evidence type="ECO:0000256" key="16">
    <source>
        <dbReference type="SAM" id="Phobius"/>
    </source>
</evidence>
<comment type="catalytic activity">
    <reaction evidence="11">
        <text>sphinganine + octadecanoyl-CoA = N-(octadecanoyl)-sphinganine + CoA + H(+)</text>
        <dbReference type="Rhea" id="RHEA:36547"/>
        <dbReference type="ChEBI" id="CHEBI:15378"/>
        <dbReference type="ChEBI" id="CHEBI:57287"/>
        <dbReference type="ChEBI" id="CHEBI:57394"/>
        <dbReference type="ChEBI" id="CHEBI:57817"/>
        <dbReference type="ChEBI" id="CHEBI:67033"/>
    </reaction>
    <physiologicalReaction direction="left-to-right" evidence="11">
        <dbReference type="Rhea" id="RHEA:36548"/>
    </physiologicalReaction>
</comment>
<evidence type="ECO:0000256" key="9">
    <source>
        <dbReference type="ARBA" id="ARBA00023098"/>
    </source>
</evidence>
<dbReference type="PROSITE" id="PS50922">
    <property type="entry name" value="TLC"/>
    <property type="match status" value="1"/>
</dbReference>
<feature type="transmembrane region" description="Helical" evidence="16">
    <location>
        <begin position="252"/>
        <end position="274"/>
    </location>
</feature>
<evidence type="ECO:0000256" key="4">
    <source>
        <dbReference type="ARBA" id="ARBA00022516"/>
    </source>
</evidence>
<keyword evidence="8 16" id="KW-1133">Transmembrane helix</keyword>
<dbReference type="PANTHER" id="PTHR12560:SF6">
    <property type="entry name" value="CERAMIDE SYNTHASE 4"/>
    <property type="match status" value="1"/>
</dbReference>
<dbReference type="CDD" id="cd00086">
    <property type="entry name" value="homeodomain"/>
    <property type="match status" value="1"/>
</dbReference>
<dbReference type="GO" id="GO:0046513">
    <property type="term" value="P:ceramide biosynthetic process"/>
    <property type="evidence" value="ECO:0007669"/>
    <property type="project" value="InterPro"/>
</dbReference>
<evidence type="ECO:0000256" key="14">
    <source>
        <dbReference type="RuleBase" id="RU000682"/>
    </source>
</evidence>
<proteinExistence type="predicted"/>
<evidence type="ECO:0000256" key="10">
    <source>
        <dbReference type="ARBA" id="ARBA00023136"/>
    </source>
</evidence>
<keyword evidence="12 14" id="KW-0238">DNA-binding</keyword>
<evidence type="ECO:0000256" key="1">
    <source>
        <dbReference type="ARBA" id="ARBA00004477"/>
    </source>
</evidence>
<evidence type="ECO:0000256" key="8">
    <source>
        <dbReference type="ARBA" id="ARBA00022989"/>
    </source>
</evidence>
<keyword evidence="10 13" id="KW-0472">Membrane</keyword>
<dbReference type="SMART" id="SM00389">
    <property type="entry name" value="HOX"/>
    <property type="match status" value="1"/>
</dbReference>
<dbReference type="GO" id="GO:0005789">
    <property type="term" value="C:endoplasmic reticulum membrane"/>
    <property type="evidence" value="ECO:0007669"/>
    <property type="project" value="UniProtKB-SubCell"/>
</dbReference>
<keyword evidence="20" id="KW-1185">Reference proteome</keyword>
<evidence type="ECO:0000256" key="7">
    <source>
        <dbReference type="ARBA" id="ARBA00022824"/>
    </source>
</evidence>
<organism evidence="19 20">
    <name type="scientific">Neogobius melanostomus</name>
    <name type="common">round goby</name>
    <dbReference type="NCBI Taxonomy" id="47308"/>
    <lineage>
        <taxon>Eukaryota</taxon>
        <taxon>Metazoa</taxon>
        <taxon>Chordata</taxon>
        <taxon>Craniata</taxon>
        <taxon>Vertebrata</taxon>
        <taxon>Euteleostomi</taxon>
        <taxon>Actinopterygii</taxon>
        <taxon>Neopterygii</taxon>
        <taxon>Teleostei</taxon>
        <taxon>Neoteleostei</taxon>
        <taxon>Acanthomorphata</taxon>
        <taxon>Gobiaria</taxon>
        <taxon>Gobiiformes</taxon>
        <taxon>Gobioidei</taxon>
        <taxon>Gobiidae</taxon>
        <taxon>Benthophilinae</taxon>
        <taxon>Neogobiini</taxon>
        <taxon>Neogobius</taxon>
    </lineage>
</organism>
<reference evidence="19" key="2">
    <citation type="submission" date="2025-09" db="UniProtKB">
        <authorList>
            <consortium name="Ensembl"/>
        </authorList>
    </citation>
    <scope>IDENTIFICATION</scope>
</reference>
<dbReference type="PROSITE" id="PS50071">
    <property type="entry name" value="HOMEOBOX_2"/>
    <property type="match status" value="1"/>
</dbReference>
<dbReference type="PANTHER" id="PTHR12560">
    <property type="entry name" value="LONGEVITY ASSURANCE FACTOR 1 LAG1"/>
    <property type="match status" value="1"/>
</dbReference>
<evidence type="ECO:0000256" key="15">
    <source>
        <dbReference type="SAM" id="MobiDB-lite"/>
    </source>
</evidence>
<feature type="domain" description="TLC" evidence="18">
    <location>
        <begin position="132"/>
        <end position="333"/>
    </location>
</feature>
<keyword evidence="7" id="KW-0256">Endoplasmic reticulum</keyword>
<dbReference type="InterPro" id="IPR016439">
    <property type="entry name" value="Lag1/Lac1-like"/>
</dbReference>
<feature type="transmembrane region" description="Helical" evidence="16">
    <location>
        <begin position="211"/>
        <end position="232"/>
    </location>
</feature>
<dbReference type="Proteomes" id="UP000694523">
    <property type="component" value="Unplaced"/>
</dbReference>
<feature type="transmembrane region" description="Helical" evidence="16">
    <location>
        <begin position="40"/>
        <end position="57"/>
    </location>
</feature>
<evidence type="ECO:0000256" key="11">
    <source>
        <dbReference type="ARBA" id="ARBA00049036"/>
    </source>
</evidence>
<name>A0A8C6U299_9GOBI</name>
<feature type="transmembrane region" description="Helical" evidence="16">
    <location>
        <begin position="181"/>
        <end position="199"/>
    </location>
</feature>
<dbReference type="FunFam" id="1.10.10.60:FF:000020">
    <property type="entry name" value="Ceramide synthase 5"/>
    <property type="match status" value="1"/>
</dbReference>
<feature type="region of interest" description="Disordered" evidence="15">
    <location>
        <begin position="342"/>
        <end position="373"/>
    </location>
</feature>
<evidence type="ECO:0000256" key="2">
    <source>
        <dbReference type="ARBA" id="ARBA00004760"/>
    </source>
</evidence>
<evidence type="ECO:0000256" key="3">
    <source>
        <dbReference type="ARBA" id="ARBA00004991"/>
    </source>
</evidence>
<feature type="transmembrane region" description="Helical" evidence="16">
    <location>
        <begin position="141"/>
        <end position="161"/>
    </location>
</feature>
<evidence type="ECO:0000256" key="13">
    <source>
        <dbReference type="PROSITE-ProRule" id="PRU00205"/>
    </source>
</evidence>
<dbReference type="InterPro" id="IPR006634">
    <property type="entry name" value="TLC-dom"/>
</dbReference>
<dbReference type="AlphaFoldDB" id="A0A8C6U299"/>
<comment type="pathway">
    <text evidence="2">Lipid metabolism; sphingolipid metabolism.</text>
</comment>
<comment type="pathway">
    <text evidence="3">Sphingolipid metabolism.</text>
</comment>
<keyword evidence="5" id="KW-0808">Transferase</keyword>
<evidence type="ECO:0000256" key="5">
    <source>
        <dbReference type="ARBA" id="ARBA00022679"/>
    </source>
</evidence>
<comment type="subcellular location">
    <subcellularLocation>
        <location evidence="1">Endoplasmic reticulum membrane</location>
        <topology evidence="1">Multi-pass membrane protein</topology>
    </subcellularLocation>
    <subcellularLocation>
        <location evidence="12 14">Nucleus</location>
    </subcellularLocation>
</comment>
<dbReference type="UniPathway" id="UPA00222"/>
<dbReference type="Pfam" id="PF00046">
    <property type="entry name" value="Homeodomain"/>
    <property type="match status" value="1"/>
</dbReference>
<dbReference type="PIRSF" id="PIRSF005225">
    <property type="entry name" value="LAG1_LAC1"/>
    <property type="match status" value="1"/>
</dbReference>
<dbReference type="SUPFAM" id="SSF46689">
    <property type="entry name" value="Homeodomain-like"/>
    <property type="match status" value="1"/>
</dbReference>
<dbReference type="InterPro" id="IPR001356">
    <property type="entry name" value="HD"/>
</dbReference>
<keyword evidence="4" id="KW-0444">Lipid biosynthesis</keyword>
<feature type="compositionally biased region" description="Basic and acidic residues" evidence="15">
    <location>
        <begin position="361"/>
        <end position="371"/>
    </location>
</feature>
<accession>A0A8C6U299</accession>
<evidence type="ECO:0000256" key="12">
    <source>
        <dbReference type="PROSITE-ProRule" id="PRU00108"/>
    </source>
</evidence>
<dbReference type="Gene3D" id="1.10.10.60">
    <property type="entry name" value="Homeodomain-like"/>
    <property type="match status" value="1"/>
</dbReference>
<keyword evidence="12 14" id="KW-0371">Homeobox</keyword>
<dbReference type="GO" id="GO:0003677">
    <property type="term" value="F:DNA binding"/>
    <property type="evidence" value="ECO:0007669"/>
    <property type="project" value="UniProtKB-UniRule"/>
</dbReference>
<keyword evidence="6 13" id="KW-0812">Transmembrane</keyword>
<evidence type="ECO:0000256" key="6">
    <source>
        <dbReference type="ARBA" id="ARBA00022692"/>
    </source>
</evidence>
<feature type="transmembrane region" description="Helical" evidence="16">
    <location>
        <begin position="303"/>
        <end position="325"/>
    </location>
</feature>